<keyword evidence="2" id="KW-1185">Reference proteome</keyword>
<protein>
    <submittedName>
        <fullName evidence="1">Uncharacterized protein</fullName>
    </submittedName>
</protein>
<evidence type="ECO:0000313" key="1">
    <source>
        <dbReference type="EMBL" id="KAH7991212.1"/>
    </source>
</evidence>
<evidence type="ECO:0000313" key="2">
    <source>
        <dbReference type="Proteomes" id="UP000827872"/>
    </source>
</evidence>
<gene>
    <name evidence="1" type="ORF">K3G42_003001</name>
</gene>
<sequence>MARKWGTEMEAPQISPLALGILLGITGLTSLLPVFVFCVELLDVVIILTNILLLARGIVFVIKPVVKIMANDHPSLLNQMRIIFFLILSNESLFFDGLVIALMLTGIFILVQKSDVKAIDVGLNSLAVTPVLAVLRIITASIS</sequence>
<comment type="caution">
    <text evidence="1">The sequence shown here is derived from an EMBL/GenBank/DDBJ whole genome shotgun (WGS) entry which is preliminary data.</text>
</comment>
<organism evidence="1 2">
    <name type="scientific">Sphaerodactylus townsendi</name>
    <dbReference type="NCBI Taxonomy" id="933632"/>
    <lineage>
        <taxon>Eukaryota</taxon>
        <taxon>Metazoa</taxon>
        <taxon>Chordata</taxon>
        <taxon>Craniata</taxon>
        <taxon>Vertebrata</taxon>
        <taxon>Euteleostomi</taxon>
        <taxon>Lepidosauria</taxon>
        <taxon>Squamata</taxon>
        <taxon>Bifurcata</taxon>
        <taxon>Gekkota</taxon>
        <taxon>Sphaerodactylidae</taxon>
        <taxon>Sphaerodactylus</taxon>
    </lineage>
</organism>
<reference evidence="1" key="1">
    <citation type="submission" date="2021-08" db="EMBL/GenBank/DDBJ databases">
        <title>The first chromosome-level gecko genome reveals the dynamic sex chromosomes of Neotropical dwarf geckos (Sphaerodactylidae: Sphaerodactylus).</title>
        <authorList>
            <person name="Pinto B.J."/>
            <person name="Keating S.E."/>
            <person name="Gamble T."/>
        </authorList>
    </citation>
    <scope>NUCLEOTIDE SEQUENCE</scope>
    <source>
        <strain evidence="1">TG3544</strain>
    </source>
</reference>
<dbReference type="Proteomes" id="UP000827872">
    <property type="component" value="Linkage Group LG03"/>
</dbReference>
<accession>A0ACB8EF29</accession>
<proteinExistence type="predicted"/>
<dbReference type="EMBL" id="CM037616">
    <property type="protein sequence ID" value="KAH7991212.1"/>
    <property type="molecule type" value="Genomic_DNA"/>
</dbReference>
<name>A0ACB8EF29_9SAUR</name>